<accession>A0AAN9EK58</accession>
<protein>
    <recommendedName>
        <fullName evidence="5">Secreted protein</fullName>
    </recommendedName>
</protein>
<evidence type="ECO:0000313" key="4">
    <source>
        <dbReference type="Proteomes" id="UP001372338"/>
    </source>
</evidence>
<feature type="compositionally biased region" description="Low complexity" evidence="1">
    <location>
        <begin position="54"/>
        <end position="64"/>
    </location>
</feature>
<feature type="region of interest" description="Disordered" evidence="1">
    <location>
        <begin position="54"/>
        <end position="73"/>
    </location>
</feature>
<evidence type="ECO:0000313" key="3">
    <source>
        <dbReference type="EMBL" id="KAK7258651.1"/>
    </source>
</evidence>
<dbReference type="Proteomes" id="UP001372338">
    <property type="component" value="Unassembled WGS sequence"/>
</dbReference>
<name>A0AAN9EK58_CROPI</name>
<evidence type="ECO:0000256" key="1">
    <source>
        <dbReference type="SAM" id="MobiDB-lite"/>
    </source>
</evidence>
<comment type="caution">
    <text evidence="3">The sequence shown here is derived from an EMBL/GenBank/DDBJ whole genome shotgun (WGS) entry which is preliminary data.</text>
</comment>
<evidence type="ECO:0000256" key="2">
    <source>
        <dbReference type="SAM" id="SignalP"/>
    </source>
</evidence>
<dbReference type="EMBL" id="JAYWIO010000005">
    <property type="protein sequence ID" value="KAK7258651.1"/>
    <property type="molecule type" value="Genomic_DNA"/>
</dbReference>
<gene>
    <name evidence="3" type="ORF">RIF29_24233</name>
</gene>
<proteinExistence type="predicted"/>
<sequence length="73" mass="8341">MPFCKITFSVFLHLSVPVATNWVVLRVQKEGCFFFFNSIPQTLNHSIQLNSRDFPSSSVDFSPPQISSDWGFL</sequence>
<feature type="chain" id="PRO_5043039423" description="Secreted protein" evidence="2">
    <location>
        <begin position="21"/>
        <end position="73"/>
    </location>
</feature>
<reference evidence="3 4" key="1">
    <citation type="submission" date="2024-01" db="EMBL/GenBank/DDBJ databases">
        <title>The genomes of 5 underutilized Papilionoideae crops provide insights into root nodulation and disease resistanc.</title>
        <authorList>
            <person name="Yuan L."/>
        </authorList>
    </citation>
    <scope>NUCLEOTIDE SEQUENCE [LARGE SCALE GENOMIC DNA]</scope>
    <source>
        <strain evidence="3">ZHUSHIDOU_FW_LH</strain>
        <tissue evidence="3">Leaf</tissue>
    </source>
</reference>
<feature type="signal peptide" evidence="2">
    <location>
        <begin position="1"/>
        <end position="20"/>
    </location>
</feature>
<keyword evidence="2" id="KW-0732">Signal</keyword>
<organism evidence="3 4">
    <name type="scientific">Crotalaria pallida</name>
    <name type="common">Smooth rattlebox</name>
    <name type="synonym">Crotalaria striata</name>
    <dbReference type="NCBI Taxonomy" id="3830"/>
    <lineage>
        <taxon>Eukaryota</taxon>
        <taxon>Viridiplantae</taxon>
        <taxon>Streptophyta</taxon>
        <taxon>Embryophyta</taxon>
        <taxon>Tracheophyta</taxon>
        <taxon>Spermatophyta</taxon>
        <taxon>Magnoliopsida</taxon>
        <taxon>eudicotyledons</taxon>
        <taxon>Gunneridae</taxon>
        <taxon>Pentapetalae</taxon>
        <taxon>rosids</taxon>
        <taxon>fabids</taxon>
        <taxon>Fabales</taxon>
        <taxon>Fabaceae</taxon>
        <taxon>Papilionoideae</taxon>
        <taxon>50 kb inversion clade</taxon>
        <taxon>genistoids sensu lato</taxon>
        <taxon>core genistoids</taxon>
        <taxon>Crotalarieae</taxon>
        <taxon>Crotalaria</taxon>
    </lineage>
</organism>
<evidence type="ECO:0008006" key="5">
    <source>
        <dbReference type="Google" id="ProtNLM"/>
    </source>
</evidence>
<dbReference type="AlphaFoldDB" id="A0AAN9EK58"/>
<keyword evidence="4" id="KW-1185">Reference proteome</keyword>